<dbReference type="InterPro" id="IPR029028">
    <property type="entry name" value="Alpha/beta_knot_MTases"/>
</dbReference>
<gene>
    <name evidence="5" type="ORF">J120_00890</name>
</gene>
<accession>A0A0D2GQ45</accession>
<dbReference type="AlphaFoldDB" id="A0A0D2GQ45"/>
<comment type="similarity">
    <text evidence="1">Belongs to the class IV-like SAM-binding methyltransferase superfamily. RNA methyltransferase TrmH family.</text>
</comment>
<sequence>MEVINSVHNNEVKHVVALHNKKERVISKEFIAEGIRACFTLLKSEIKLKKFYCTSTFYQQHYQELESFSVTLVSNAVMNKISTSHTPSGIVGIFDMPDNSLADWTTSGLVLAQISDPGNAGTLIRTAAALKIPTVVCIESVDLWSPKVVQSSAGTIGMVNIKQCSWQDLLTHIPSSSLYALTVTNGQDPYNTTLTNSYIVVGSEAHGIPEEWLSSCQHKITLPMPGNTESLNAAVAGSIALYLSFYKNSF</sequence>
<evidence type="ECO:0000313" key="5">
    <source>
        <dbReference type="EMBL" id="KIX85514.1"/>
    </source>
</evidence>
<dbReference type="SMART" id="SM00967">
    <property type="entry name" value="SpoU_sub_bind"/>
    <property type="match status" value="1"/>
</dbReference>
<keyword evidence="3" id="KW-0808">Transferase</keyword>
<dbReference type="InterPro" id="IPR029026">
    <property type="entry name" value="tRNA_m1G_MTases_N"/>
</dbReference>
<dbReference type="InterPro" id="IPR001537">
    <property type="entry name" value="SpoU_MeTrfase"/>
</dbReference>
<dbReference type="eggNOG" id="COG0566">
    <property type="taxonomic scope" value="Bacteria"/>
</dbReference>
<reference evidence="5 6" key="1">
    <citation type="journal article" date="2013" name="Proc. Natl. Acad. Sci. U.S.A.">
        <title>Candidate phylum TM6 genome recovered from a hospital sink biofilm provides genomic insights into this uncultivated phylum.</title>
        <authorList>
            <person name="McLean J.S."/>
            <person name="Lombardo M.J."/>
            <person name="Badger J.H."/>
            <person name="Edlund A."/>
            <person name="Novotny M."/>
            <person name="Yee-Greenbaum J."/>
            <person name="Vyahhi N."/>
            <person name="Hall A.P."/>
            <person name="Yang Y."/>
            <person name="Dupont C.L."/>
            <person name="Ziegler M.G."/>
            <person name="Chitsaz H."/>
            <person name="Allen A.E."/>
            <person name="Yooseph S."/>
            <person name="Tesler G."/>
            <person name="Pevzner P.A."/>
            <person name="Friedman R.M."/>
            <person name="Nealson K.H."/>
            <person name="Venter J.C."/>
            <person name="Lasken R.S."/>
        </authorList>
    </citation>
    <scope>NUCLEOTIDE SEQUENCE [LARGE SCALE GENOMIC DNA]</scope>
    <source>
        <strain evidence="5 6">TM6SC1</strain>
    </source>
</reference>
<dbReference type="GO" id="GO:0008173">
    <property type="term" value="F:RNA methyltransferase activity"/>
    <property type="evidence" value="ECO:0007669"/>
    <property type="project" value="InterPro"/>
</dbReference>
<dbReference type="CDD" id="cd18095">
    <property type="entry name" value="SpoU-like_rRNA-MTase"/>
    <property type="match status" value="1"/>
</dbReference>
<evidence type="ECO:0000256" key="3">
    <source>
        <dbReference type="ARBA" id="ARBA00022679"/>
    </source>
</evidence>
<dbReference type="SUPFAM" id="SSF55315">
    <property type="entry name" value="L30e-like"/>
    <property type="match status" value="1"/>
</dbReference>
<dbReference type="InterPro" id="IPR053888">
    <property type="entry name" value="MRM3-like_sub_bind"/>
</dbReference>
<dbReference type="InterPro" id="IPR029064">
    <property type="entry name" value="Ribosomal_eL30-like_sf"/>
</dbReference>
<dbReference type="PANTHER" id="PTHR43191">
    <property type="entry name" value="RRNA METHYLTRANSFERASE 3"/>
    <property type="match status" value="1"/>
</dbReference>
<dbReference type="GO" id="GO:0032259">
    <property type="term" value="P:methylation"/>
    <property type="evidence" value="ECO:0007669"/>
    <property type="project" value="UniProtKB-KW"/>
</dbReference>
<dbReference type="Gene3D" id="3.40.1280.10">
    <property type="match status" value="1"/>
</dbReference>
<evidence type="ECO:0000313" key="6">
    <source>
        <dbReference type="Proteomes" id="UP000032214"/>
    </source>
</evidence>
<name>A0A0D2GQ45_9BACT</name>
<dbReference type="InterPro" id="IPR013123">
    <property type="entry name" value="SpoU_subst-bd"/>
</dbReference>
<protein>
    <recommendedName>
        <fullName evidence="4">RNA 2-O ribose methyltransferase substrate binding domain-containing protein</fullName>
    </recommendedName>
</protein>
<dbReference type="PANTHER" id="PTHR43191:SF2">
    <property type="entry name" value="RRNA METHYLTRANSFERASE 3, MITOCHONDRIAL"/>
    <property type="match status" value="1"/>
</dbReference>
<dbReference type="Proteomes" id="UP000032214">
    <property type="component" value="Unassembled WGS sequence"/>
</dbReference>
<dbReference type="GO" id="GO:0003723">
    <property type="term" value="F:RNA binding"/>
    <property type="evidence" value="ECO:0007669"/>
    <property type="project" value="InterPro"/>
</dbReference>
<comment type="caution">
    <text evidence="5">The sequence shown here is derived from an EMBL/GenBank/DDBJ whole genome shotgun (WGS) entry which is preliminary data.</text>
</comment>
<organism evidence="5 6">
    <name type="scientific">candidate division TM6 bacterium JCVI TM6SC1</name>
    <dbReference type="NCBI Taxonomy" id="1306947"/>
    <lineage>
        <taxon>Bacteria</taxon>
        <taxon>Candidatus Babelota</taxon>
        <taxon>Vermiphilus</taxon>
    </lineage>
</organism>
<dbReference type="Pfam" id="PF22435">
    <property type="entry name" value="MRM3-like_sub_bind"/>
    <property type="match status" value="1"/>
</dbReference>
<evidence type="ECO:0000256" key="2">
    <source>
        <dbReference type="ARBA" id="ARBA00022603"/>
    </source>
</evidence>
<dbReference type="STRING" id="1306947.J120_00890"/>
<dbReference type="SUPFAM" id="SSF75217">
    <property type="entry name" value="alpha/beta knot"/>
    <property type="match status" value="1"/>
</dbReference>
<evidence type="ECO:0000256" key="1">
    <source>
        <dbReference type="ARBA" id="ARBA00007228"/>
    </source>
</evidence>
<proteinExistence type="inferred from homology"/>
<dbReference type="Gene3D" id="3.30.1330.30">
    <property type="match status" value="1"/>
</dbReference>
<feature type="domain" description="RNA 2-O ribose methyltransferase substrate binding" evidence="4">
    <location>
        <begin position="31"/>
        <end position="100"/>
    </location>
</feature>
<dbReference type="GO" id="GO:0006396">
    <property type="term" value="P:RNA processing"/>
    <property type="evidence" value="ECO:0007669"/>
    <property type="project" value="InterPro"/>
</dbReference>
<dbReference type="Pfam" id="PF00588">
    <property type="entry name" value="SpoU_methylase"/>
    <property type="match status" value="1"/>
</dbReference>
<evidence type="ECO:0000259" key="4">
    <source>
        <dbReference type="SMART" id="SM00967"/>
    </source>
</evidence>
<dbReference type="EMBL" id="ARQD01000001">
    <property type="protein sequence ID" value="KIX85514.1"/>
    <property type="molecule type" value="Genomic_DNA"/>
</dbReference>
<keyword evidence="2" id="KW-0489">Methyltransferase</keyword>
<dbReference type="InterPro" id="IPR051259">
    <property type="entry name" value="rRNA_Methyltransferase"/>
</dbReference>
<keyword evidence="6" id="KW-1185">Reference proteome</keyword>
<dbReference type="GO" id="GO:0005737">
    <property type="term" value="C:cytoplasm"/>
    <property type="evidence" value="ECO:0007669"/>
    <property type="project" value="UniProtKB-ARBA"/>
</dbReference>